<protein>
    <recommendedName>
        <fullName evidence="3">GIY-YIG domain-containing protein</fullName>
    </recommendedName>
</protein>
<evidence type="ECO:0008006" key="3">
    <source>
        <dbReference type="Google" id="ProtNLM"/>
    </source>
</evidence>
<organism evidence="1 2">
    <name type="scientific">Maribacter orientalis</name>
    <dbReference type="NCBI Taxonomy" id="228957"/>
    <lineage>
        <taxon>Bacteria</taxon>
        <taxon>Pseudomonadati</taxon>
        <taxon>Bacteroidota</taxon>
        <taxon>Flavobacteriia</taxon>
        <taxon>Flavobacteriales</taxon>
        <taxon>Flavobacteriaceae</taxon>
        <taxon>Maribacter</taxon>
    </lineage>
</organism>
<name>A0A1H7LZF8_9FLAO</name>
<dbReference type="OrthoDB" id="1436147at2"/>
<keyword evidence="2" id="KW-1185">Reference proteome</keyword>
<dbReference type="RefSeq" id="WP_091621730.1">
    <property type="nucleotide sequence ID" value="NZ_FNZN01000002.1"/>
</dbReference>
<evidence type="ECO:0000313" key="1">
    <source>
        <dbReference type="EMBL" id="SEL03697.1"/>
    </source>
</evidence>
<gene>
    <name evidence="1" type="ORF">SAMN04488008_102664</name>
</gene>
<dbReference type="EMBL" id="FNZN01000002">
    <property type="protein sequence ID" value="SEL03697.1"/>
    <property type="molecule type" value="Genomic_DNA"/>
</dbReference>
<reference evidence="2" key="1">
    <citation type="submission" date="2016-10" db="EMBL/GenBank/DDBJ databases">
        <authorList>
            <person name="Varghese N."/>
            <person name="Submissions S."/>
        </authorList>
    </citation>
    <scope>NUCLEOTIDE SEQUENCE [LARGE SCALE GENOMIC DNA]</scope>
    <source>
        <strain evidence="2">DSM 16471</strain>
    </source>
</reference>
<dbReference type="Proteomes" id="UP000198990">
    <property type="component" value="Unassembled WGS sequence"/>
</dbReference>
<proteinExistence type="predicted"/>
<dbReference type="AlphaFoldDB" id="A0A1H7LZF8"/>
<dbReference type="STRING" id="228957.SAMN04488008_102664"/>
<evidence type="ECO:0000313" key="2">
    <source>
        <dbReference type="Proteomes" id="UP000198990"/>
    </source>
</evidence>
<sequence length="193" mass="22661">MNLTEELRHSIIERLQLTEKLAKKTNLELSDKEFLIERKELQQENSKKLESRIKSSFNNSEDGIVYTIELLDCNQYQEVKKHFENAKKEKKDGRKYSKVNTENIACKYLYVGSSKGKNLATRMRSHFGLGGKSVYSMHLFYSFPKDVDCKFKISLYKVDMPNQEKNPINLLELYEQELWNQCKPMFGKQSGLL</sequence>
<accession>A0A1H7LZF8</accession>